<feature type="region of interest" description="Disordered" evidence="1">
    <location>
        <begin position="44"/>
        <end position="76"/>
    </location>
</feature>
<feature type="non-terminal residue" evidence="2">
    <location>
        <position position="1"/>
    </location>
</feature>
<name>A0A0F8WVC0_9ZZZZ</name>
<sequence length="76" mass="8507">ANGYNPIEAPIELTAEELVLKDADLDGCLPNFLIPYIEEWKAKHDEHTREGLDKEGTSRKEGSHQHDEEASSCEEG</sequence>
<proteinExistence type="predicted"/>
<reference evidence="2" key="1">
    <citation type="journal article" date="2015" name="Nature">
        <title>Complex archaea that bridge the gap between prokaryotes and eukaryotes.</title>
        <authorList>
            <person name="Spang A."/>
            <person name="Saw J.H."/>
            <person name="Jorgensen S.L."/>
            <person name="Zaremba-Niedzwiedzka K."/>
            <person name="Martijn J."/>
            <person name="Lind A.E."/>
            <person name="van Eijk R."/>
            <person name="Schleper C."/>
            <person name="Guy L."/>
            <person name="Ettema T.J."/>
        </authorList>
    </citation>
    <scope>NUCLEOTIDE SEQUENCE</scope>
</reference>
<organism evidence="2">
    <name type="scientific">marine sediment metagenome</name>
    <dbReference type="NCBI Taxonomy" id="412755"/>
    <lineage>
        <taxon>unclassified sequences</taxon>
        <taxon>metagenomes</taxon>
        <taxon>ecological metagenomes</taxon>
    </lineage>
</organism>
<evidence type="ECO:0000313" key="2">
    <source>
        <dbReference type="EMBL" id="KKK60628.1"/>
    </source>
</evidence>
<feature type="compositionally biased region" description="Basic and acidic residues" evidence="1">
    <location>
        <begin position="44"/>
        <end position="69"/>
    </location>
</feature>
<gene>
    <name evidence="2" type="ORF">LCGC14_3022450</name>
</gene>
<dbReference type="AlphaFoldDB" id="A0A0F8WVC0"/>
<accession>A0A0F8WVC0</accession>
<comment type="caution">
    <text evidence="2">The sequence shown here is derived from an EMBL/GenBank/DDBJ whole genome shotgun (WGS) entry which is preliminary data.</text>
</comment>
<protein>
    <submittedName>
        <fullName evidence="2">Uncharacterized protein</fullName>
    </submittedName>
</protein>
<dbReference type="EMBL" id="LAZR01062875">
    <property type="protein sequence ID" value="KKK60628.1"/>
    <property type="molecule type" value="Genomic_DNA"/>
</dbReference>
<evidence type="ECO:0000256" key="1">
    <source>
        <dbReference type="SAM" id="MobiDB-lite"/>
    </source>
</evidence>